<dbReference type="SUPFAM" id="SSF47095">
    <property type="entry name" value="HMG-box"/>
    <property type="match status" value="1"/>
</dbReference>
<proteinExistence type="predicted"/>
<feature type="domain" description="HMG box" evidence="2">
    <location>
        <begin position="104"/>
        <end position="151"/>
    </location>
</feature>
<feature type="region of interest" description="Disordered" evidence="1">
    <location>
        <begin position="273"/>
        <end position="305"/>
    </location>
</feature>
<dbReference type="InterPro" id="IPR036910">
    <property type="entry name" value="HMG_box_dom_sf"/>
</dbReference>
<dbReference type="InterPro" id="IPR009071">
    <property type="entry name" value="HMG_box_dom"/>
</dbReference>
<reference evidence="3 4" key="1">
    <citation type="submission" date="2019-10" db="EMBL/GenBank/DDBJ databases">
        <authorList>
            <person name="Palmer J.M."/>
        </authorList>
    </citation>
    <scope>NUCLEOTIDE SEQUENCE [LARGE SCALE GENOMIC DNA]</scope>
    <source>
        <strain evidence="3 4">TWF694</strain>
    </source>
</reference>
<protein>
    <recommendedName>
        <fullName evidence="2">HMG box domain-containing protein</fullName>
    </recommendedName>
</protein>
<accession>A0AAV9WTF5</accession>
<feature type="compositionally biased region" description="Polar residues" evidence="1">
    <location>
        <begin position="273"/>
        <end position="290"/>
    </location>
</feature>
<evidence type="ECO:0000259" key="2">
    <source>
        <dbReference type="Pfam" id="PF09011"/>
    </source>
</evidence>
<dbReference type="EMBL" id="JAVHJO010000017">
    <property type="protein sequence ID" value="KAK6525405.1"/>
    <property type="molecule type" value="Genomic_DNA"/>
</dbReference>
<organism evidence="3 4">
    <name type="scientific">Orbilia ellipsospora</name>
    <dbReference type="NCBI Taxonomy" id="2528407"/>
    <lineage>
        <taxon>Eukaryota</taxon>
        <taxon>Fungi</taxon>
        <taxon>Dikarya</taxon>
        <taxon>Ascomycota</taxon>
        <taxon>Pezizomycotina</taxon>
        <taxon>Orbiliomycetes</taxon>
        <taxon>Orbiliales</taxon>
        <taxon>Orbiliaceae</taxon>
        <taxon>Orbilia</taxon>
    </lineage>
</organism>
<gene>
    <name evidence="3" type="ORF">TWF694_005544</name>
</gene>
<sequence>MSFVSPSTRTSELNIAASSILQPQPTSTKAKKPSFDDIIKEISFRTVAAADITGINRKLIAQIIDLGICQMLEYHNRSTISLGGIATLYDCARKEGRQQSPRGPSGWNIFMRQEIATIPHYVFGEASTAISNKWKALSQGERQKYGEKAKLEGKITKVARRLPISKVRDRLQGEMAKLESSGRHALYMVVDDRLELCMGGTSLGFKYIADLEGIGVGGDHFVDSVSGHLTRDRVASIRSLLKTYSAHLLPDPLLPEDPEPSFVTSDLPDTAVISNPSLANSGNEESSRSQPPLRPGLSLKNAKYPPSAGLQRLSRDAVAKKLREEIRKQFCNALHGSSKFAQRVTSGWESHERVYNLKFITPPGYSLQSFEKACRRPSKALAIKLLGYIEEGAFAIDRQ</sequence>
<evidence type="ECO:0000313" key="3">
    <source>
        <dbReference type="EMBL" id="KAK6525405.1"/>
    </source>
</evidence>
<dbReference type="Pfam" id="PF09011">
    <property type="entry name" value="HMG_box_2"/>
    <property type="match status" value="1"/>
</dbReference>
<dbReference type="Gene3D" id="1.10.30.10">
    <property type="entry name" value="High mobility group box domain"/>
    <property type="match status" value="1"/>
</dbReference>
<evidence type="ECO:0000313" key="4">
    <source>
        <dbReference type="Proteomes" id="UP001365542"/>
    </source>
</evidence>
<dbReference type="AlphaFoldDB" id="A0AAV9WTF5"/>
<comment type="caution">
    <text evidence="3">The sequence shown here is derived from an EMBL/GenBank/DDBJ whole genome shotgun (WGS) entry which is preliminary data.</text>
</comment>
<evidence type="ECO:0000256" key="1">
    <source>
        <dbReference type="SAM" id="MobiDB-lite"/>
    </source>
</evidence>
<keyword evidence="4" id="KW-1185">Reference proteome</keyword>
<dbReference type="Proteomes" id="UP001365542">
    <property type="component" value="Unassembled WGS sequence"/>
</dbReference>
<dbReference type="CDD" id="cd00084">
    <property type="entry name" value="HMG-box_SF"/>
    <property type="match status" value="1"/>
</dbReference>
<name>A0AAV9WTF5_9PEZI</name>